<evidence type="ECO:0000256" key="6">
    <source>
        <dbReference type="ARBA" id="ARBA00023134"/>
    </source>
</evidence>
<comment type="similarity">
    <text evidence="1">Belongs to the mannose-6-phosphate isomerase type 2 family.</text>
</comment>
<feature type="domain" description="Nucleotidyl transferase" evidence="8">
    <location>
        <begin position="7"/>
        <end position="289"/>
    </location>
</feature>
<dbReference type="FunFam" id="3.90.550.10:FF:000046">
    <property type="entry name" value="Mannose-1-phosphate guanylyltransferase (GDP)"/>
    <property type="match status" value="1"/>
</dbReference>
<dbReference type="GO" id="GO:0005525">
    <property type="term" value="F:GTP binding"/>
    <property type="evidence" value="ECO:0007669"/>
    <property type="project" value="UniProtKB-KW"/>
</dbReference>
<proteinExistence type="inferred from homology"/>
<accession>A0A6L3ZDF5</accession>
<evidence type="ECO:0000313" key="10">
    <source>
        <dbReference type="Proteomes" id="UP000484164"/>
    </source>
</evidence>
<dbReference type="InterPro" id="IPR005835">
    <property type="entry name" value="NTP_transferase_dom"/>
</dbReference>
<dbReference type="OrthoDB" id="9806359at2"/>
<keyword evidence="5" id="KW-0547">Nucleotide-binding</keyword>
<keyword evidence="4 9" id="KW-0548">Nucleotidyltransferase</keyword>
<comment type="catalytic activity">
    <reaction evidence="7">
        <text>alpha-D-mannose 1-phosphate + GTP + H(+) = GDP-alpha-D-mannose + diphosphate</text>
        <dbReference type="Rhea" id="RHEA:15229"/>
        <dbReference type="ChEBI" id="CHEBI:15378"/>
        <dbReference type="ChEBI" id="CHEBI:33019"/>
        <dbReference type="ChEBI" id="CHEBI:37565"/>
        <dbReference type="ChEBI" id="CHEBI:57527"/>
        <dbReference type="ChEBI" id="CHEBI:58409"/>
        <dbReference type="EC" id="2.7.7.13"/>
    </reaction>
</comment>
<dbReference type="RefSeq" id="WP_151693302.1">
    <property type="nucleotide sequence ID" value="NZ_BMGX01000001.1"/>
</dbReference>
<evidence type="ECO:0000256" key="1">
    <source>
        <dbReference type="ARBA" id="ARBA00006115"/>
    </source>
</evidence>
<dbReference type="SUPFAM" id="SSF53448">
    <property type="entry name" value="Nucleotide-diphospho-sugar transferases"/>
    <property type="match status" value="1"/>
</dbReference>
<dbReference type="PANTHER" id="PTHR46390">
    <property type="entry name" value="MANNOSE-1-PHOSPHATE GUANYLYLTRANSFERASE"/>
    <property type="match status" value="1"/>
</dbReference>
<comment type="caution">
    <text evidence="9">The sequence shown here is derived from an EMBL/GenBank/DDBJ whole genome shotgun (WGS) entry which is preliminary data.</text>
</comment>
<dbReference type="EMBL" id="WBVQ01000002">
    <property type="protein sequence ID" value="KAB2815873.1"/>
    <property type="molecule type" value="Genomic_DNA"/>
</dbReference>
<dbReference type="InterPro" id="IPR049577">
    <property type="entry name" value="GMPP_N"/>
</dbReference>
<dbReference type="Pfam" id="PF00483">
    <property type="entry name" value="NTP_transferase"/>
    <property type="match status" value="1"/>
</dbReference>
<dbReference type="GO" id="GO:0009298">
    <property type="term" value="P:GDP-mannose biosynthetic process"/>
    <property type="evidence" value="ECO:0007669"/>
    <property type="project" value="TreeGrafter"/>
</dbReference>
<evidence type="ECO:0000313" key="9">
    <source>
        <dbReference type="EMBL" id="KAB2815873.1"/>
    </source>
</evidence>
<organism evidence="9 10">
    <name type="scientific">Phaeocystidibacter marisrubri</name>
    <dbReference type="NCBI Taxonomy" id="1577780"/>
    <lineage>
        <taxon>Bacteria</taxon>
        <taxon>Pseudomonadati</taxon>
        <taxon>Bacteroidota</taxon>
        <taxon>Flavobacteriia</taxon>
        <taxon>Flavobacteriales</taxon>
        <taxon>Phaeocystidibacteraceae</taxon>
        <taxon>Phaeocystidibacter</taxon>
    </lineage>
</organism>
<dbReference type="InterPro" id="IPR029044">
    <property type="entry name" value="Nucleotide-diphossugar_trans"/>
</dbReference>
<dbReference type="PANTHER" id="PTHR46390:SF1">
    <property type="entry name" value="MANNOSE-1-PHOSPHATE GUANYLYLTRANSFERASE"/>
    <property type="match status" value="1"/>
</dbReference>
<evidence type="ECO:0000256" key="3">
    <source>
        <dbReference type="ARBA" id="ARBA00022679"/>
    </source>
</evidence>
<sequence length="361" mass="41068">MNHTYCVIMAGGVGSRFWPASTSKKPKQFLDVLGTGETLIQQTFRRFAKICGAENIYVITNTQYVDVTAAQLPDINPDNIIAEPARRNTAPCIAYTSFKIKKRDPLANMIITPADHLVTDEDSLKEILDVALTTTKDNNILLTLGIEPHRPETGYGYIQYKEHDKNYHPNIKKVKTFTEKPELEMAESFIESGDFLWNSGIFIWNANAIMNAFDKYLPDMYQAFEQGWDTLNTDAETEYISEIYPSCENESIDYGILEKAKNVYVIPSSFGWSDLGSWGSVHDESKKDEHGNSVNSKKVLLYNSRNNIVRIDSDKMAVISDMEDFIVIQDDNRLLICPRSQEQEIKMFVSDVKVEFGDLYT</sequence>
<gene>
    <name evidence="9" type="ORF">F8C82_09245</name>
</gene>
<evidence type="ECO:0000256" key="4">
    <source>
        <dbReference type="ARBA" id="ARBA00022695"/>
    </source>
</evidence>
<keyword evidence="3 9" id="KW-0808">Transferase</keyword>
<dbReference type="CDD" id="cd02509">
    <property type="entry name" value="GDP-M1P_Guanylyltransferase"/>
    <property type="match status" value="1"/>
</dbReference>
<evidence type="ECO:0000256" key="5">
    <source>
        <dbReference type="ARBA" id="ARBA00022741"/>
    </source>
</evidence>
<dbReference type="Gene3D" id="3.90.550.10">
    <property type="entry name" value="Spore Coat Polysaccharide Biosynthesis Protein SpsA, Chain A"/>
    <property type="match status" value="1"/>
</dbReference>
<dbReference type="Proteomes" id="UP000484164">
    <property type="component" value="Unassembled WGS sequence"/>
</dbReference>
<name>A0A6L3ZDF5_9FLAO</name>
<keyword evidence="6" id="KW-0342">GTP-binding</keyword>
<reference evidence="9 10" key="1">
    <citation type="submission" date="2019-10" db="EMBL/GenBank/DDBJ databases">
        <title>Genome sequence of Phaeocystidibacter marisrubri JCM30614 (type strain).</title>
        <authorList>
            <person name="Bowman J.P."/>
        </authorList>
    </citation>
    <scope>NUCLEOTIDE SEQUENCE [LARGE SCALE GENOMIC DNA]</scope>
    <source>
        <strain evidence="9 10">JCM 30614</strain>
    </source>
</reference>
<dbReference type="InterPro" id="IPR051161">
    <property type="entry name" value="Mannose-6P_isomerase_type2"/>
</dbReference>
<evidence type="ECO:0000256" key="7">
    <source>
        <dbReference type="ARBA" id="ARBA00047343"/>
    </source>
</evidence>
<evidence type="ECO:0000259" key="8">
    <source>
        <dbReference type="Pfam" id="PF00483"/>
    </source>
</evidence>
<dbReference type="SUPFAM" id="SSF159283">
    <property type="entry name" value="Guanosine diphospho-D-mannose pyrophosphorylase/mannose-6-phosphate isomerase linker domain"/>
    <property type="match status" value="1"/>
</dbReference>
<dbReference type="GO" id="GO:0004475">
    <property type="term" value="F:mannose-1-phosphate guanylyltransferase (GTP) activity"/>
    <property type="evidence" value="ECO:0007669"/>
    <property type="project" value="UniProtKB-EC"/>
</dbReference>
<dbReference type="EC" id="2.7.7.13" evidence="2"/>
<protein>
    <recommendedName>
        <fullName evidence="2">mannose-1-phosphate guanylyltransferase</fullName>
        <ecNumber evidence="2">2.7.7.13</ecNumber>
    </recommendedName>
</protein>
<keyword evidence="10" id="KW-1185">Reference proteome</keyword>
<dbReference type="AlphaFoldDB" id="A0A6L3ZDF5"/>
<evidence type="ECO:0000256" key="2">
    <source>
        <dbReference type="ARBA" id="ARBA00012387"/>
    </source>
</evidence>